<evidence type="ECO:0000313" key="3">
    <source>
        <dbReference type="Proteomes" id="UP000287336"/>
    </source>
</evidence>
<evidence type="ECO:0000313" key="2">
    <source>
        <dbReference type="EMBL" id="RUR30346.1"/>
    </source>
</evidence>
<dbReference type="OrthoDB" id="6140187at2"/>
<dbReference type="GO" id="GO:0003677">
    <property type="term" value="F:DNA binding"/>
    <property type="evidence" value="ECO:0007669"/>
    <property type="project" value="InterPro"/>
</dbReference>
<dbReference type="AlphaFoldDB" id="A0A3S1DN85"/>
<comment type="caution">
    <text evidence="2">The sequence shown here is derived from an EMBL/GenBank/DDBJ whole genome shotgun (WGS) entry which is preliminary data.</text>
</comment>
<dbReference type="GO" id="GO:0006313">
    <property type="term" value="P:DNA transposition"/>
    <property type="evidence" value="ECO:0007669"/>
    <property type="project" value="InterPro"/>
</dbReference>
<dbReference type="GO" id="GO:0004803">
    <property type="term" value="F:transposase activity"/>
    <property type="evidence" value="ECO:0007669"/>
    <property type="project" value="InterPro"/>
</dbReference>
<gene>
    <name evidence="2" type="ORF">ELY33_11135</name>
</gene>
<feature type="domain" description="Transposase IS4-like" evidence="1">
    <location>
        <begin position="3"/>
        <end position="36"/>
    </location>
</feature>
<protein>
    <recommendedName>
        <fullName evidence="1">Transposase IS4-like domain-containing protein</fullName>
    </recommendedName>
</protein>
<dbReference type="InterPro" id="IPR012337">
    <property type="entry name" value="RNaseH-like_sf"/>
</dbReference>
<dbReference type="SUPFAM" id="SSF53098">
    <property type="entry name" value="Ribonuclease H-like"/>
    <property type="match status" value="1"/>
</dbReference>
<dbReference type="Pfam" id="PF01609">
    <property type="entry name" value="DDE_Tnp_1"/>
    <property type="match status" value="1"/>
</dbReference>
<dbReference type="InterPro" id="IPR002559">
    <property type="entry name" value="Transposase_11"/>
</dbReference>
<dbReference type="Proteomes" id="UP000287336">
    <property type="component" value="Unassembled WGS sequence"/>
</dbReference>
<name>A0A3S1DN85_9GAMM</name>
<sequence>MLVSNLPERSTLAAIYRQRMQIEEDFRNIKSPLFRLGFGMH</sequence>
<organism evidence="2 3">
    <name type="scientific">Vreelandella andesensis</name>
    <dbReference type="NCBI Taxonomy" id="447567"/>
    <lineage>
        <taxon>Bacteria</taxon>
        <taxon>Pseudomonadati</taxon>
        <taxon>Pseudomonadota</taxon>
        <taxon>Gammaproteobacteria</taxon>
        <taxon>Oceanospirillales</taxon>
        <taxon>Halomonadaceae</taxon>
        <taxon>Vreelandella</taxon>
    </lineage>
</organism>
<reference evidence="2 3" key="1">
    <citation type="submission" date="2018-12" db="EMBL/GenBank/DDBJ databases">
        <title>three novel Halomonas strain isolated from plants.</title>
        <authorList>
            <person name="Sun C."/>
        </authorList>
    </citation>
    <scope>NUCLEOTIDE SEQUENCE [LARGE SCALE GENOMIC DNA]</scope>
    <source>
        <strain evidence="2 3">DSM 19434</strain>
    </source>
</reference>
<keyword evidence="3" id="KW-1185">Reference proteome</keyword>
<accession>A0A3S1DN85</accession>
<proteinExistence type="predicted"/>
<dbReference type="RefSeq" id="WP_126947980.1">
    <property type="nucleotide sequence ID" value="NZ_RZHG01000019.1"/>
</dbReference>
<evidence type="ECO:0000259" key="1">
    <source>
        <dbReference type="Pfam" id="PF01609"/>
    </source>
</evidence>
<dbReference type="EMBL" id="RZHG01000019">
    <property type="protein sequence ID" value="RUR30346.1"/>
    <property type="molecule type" value="Genomic_DNA"/>
</dbReference>